<organism evidence="1 2">
    <name type="scientific">Aneurinibacillus soli</name>
    <dbReference type="NCBI Taxonomy" id="1500254"/>
    <lineage>
        <taxon>Bacteria</taxon>
        <taxon>Bacillati</taxon>
        <taxon>Bacillota</taxon>
        <taxon>Bacilli</taxon>
        <taxon>Bacillales</taxon>
        <taxon>Paenibacillaceae</taxon>
        <taxon>Aneurinibacillus group</taxon>
        <taxon>Aneurinibacillus</taxon>
    </lineage>
</organism>
<evidence type="ECO:0000313" key="2">
    <source>
        <dbReference type="Proteomes" id="UP000217696"/>
    </source>
</evidence>
<dbReference type="AlphaFoldDB" id="A0A0U5AZ24"/>
<reference evidence="1 2" key="1">
    <citation type="submission" date="2015-12" db="EMBL/GenBank/DDBJ databases">
        <title>Genome sequence of Aneurinibacillus soli.</title>
        <authorList>
            <person name="Lee J.S."/>
            <person name="Lee K.C."/>
            <person name="Kim K.K."/>
            <person name="Lee B.W."/>
        </authorList>
    </citation>
    <scope>NUCLEOTIDE SEQUENCE [LARGE SCALE GENOMIC DNA]</scope>
    <source>
        <strain evidence="1 2">CB4</strain>
    </source>
</reference>
<accession>A0A0U5AZ24</accession>
<protein>
    <submittedName>
        <fullName evidence="1">Uncharacterized protein</fullName>
    </submittedName>
</protein>
<evidence type="ECO:0000313" key="1">
    <source>
        <dbReference type="EMBL" id="BAU29029.1"/>
    </source>
</evidence>
<dbReference type="RefSeq" id="WP_096466727.1">
    <property type="nucleotide sequence ID" value="NZ_AP017312.1"/>
</dbReference>
<sequence>MPRLLQFIWFQLAALYSRFQTLILTIFVLGMLDFMVYSDALMASLALPELTPLVIIGLLIFGVFKYVFYRKHKG</sequence>
<gene>
    <name evidence="1" type="ORF">CB4_03207</name>
</gene>
<dbReference type="EMBL" id="AP017312">
    <property type="protein sequence ID" value="BAU29029.1"/>
    <property type="molecule type" value="Genomic_DNA"/>
</dbReference>
<keyword evidence="2" id="KW-1185">Reference proteome</keyword>
<proteinExistence type="predicted"/>
<dbReference type="KEGG" id="asoc:CB4_03207"/>
<dbReference type="Proteomes" id="UP000217696">
    <property type="component" value="Chromosome"/>
</dbReference>
<name>A0A0U5AZ24_9BACL</name>